<sequence>MARAFNAKVRPREFSPGDLVLRKVLHVAPDSRGKLSYKYDGPFVVKEIFFGGAVVLSDMDGIENAVPVNADAIKNLNDITWLTSFAGLSFLRAGAIGNLEGCSSPTDPWLSHAAGLSSVIGIRVHPGSNFPHSVPIHPSKAQAATGKATSEQSPGPKRGASYDIWLHPLTEHATKEGQAVSTPFWPTGFPHENLRPKPSDQRHVGAHFRGILHKPGHPDLSRTPFLTGLPRPAPLTSKRPPKTGLQAPRDHRGHGTSFRRPFGTLQGSPRDVSVVANASR</sequence>
<feature type="region of interest" description="Disordered" evidence="1">
    <location>
        <begin position="138"/>
        <end position="160"/>
    </location>
</feature>
<keyword evidence="3" id="KW-1185">Reference proteome</keyword>
<feature type="region of interest" description="Disordered" evidence="1">
    <location>
        <begin position="210"/>
        <end position="280"/>
    </location>
</feature>
<evidence type="ECO:0000313" key="3">
    <source>
        <dbReference type="Proteomes" id="UP000233551"/>
    </source>
</evidence>
<evidence type="ECO:0000256" key="1">
    <source>
        <dbReference type="SAM" id="MobiDB-lite"/>
    </source>
</evidence>
<organism evidence="2 3">
    <name type="scientific">Punica granatum</name>
    <name type="common">Pomegranate</name>
    <dbReference type="NCBI Taxonomy" id="22663"/>
    <lineage>
        <taxon>Eukaryota</taxon>
        <taxon>Viridiplantae</taxon>
        <taxon>Streptophyta</taxon>
        <taxon>Embryophyta</taxon>
        <taxon>Tracheophyta</taxon>
        <taxon>Spermatophyta</taxon>
        <taxon>Magnoliopsida</taxon>
        <taxon>eudicotyledons</taxon>
        <taxon>Gunneridae</taxon>
        <taxon>Pentapetalae</taxon>
        <taxon>rosids</taxon>
        <taxon>malvids</taxon>
        <taxon>Myrtales</taxon>
        <taxon>Lythraceae</taxon>
        <taxon>Punica</taxon>
    </lineage>
</organism>
<gene>
    <name evidence="2" type="ORF">CRG98_015676</name>
</gene>
<accession>A0A2I0K5T0</accession>
<name>A0A2I0K5T0_PUNGR</name>
<protein>
    <submittedName>
        <fullName evidence="2">Uncharacterized protein</fullName>
    </submittedName>
</protein>
<evidence type="ECO:0000313" key="2">
    <source>
        <dbReference type="EMBL" id="PKI63895.1"/>
    </source>
</evidence>
<dbReference type="Proteomes" id="UP000233551">
    <property type="component" value="Unassembled WGS sequence"/>
</dbReference>
<reference evidence="2 3" key="1">
    <citation type="submission" date="2017-11" db="EMBL/GenBank/DDBJ databases">
        <title>De-novo sequencing of pomegranate (Punica granatum L.) genome.</title>
        <authorList>
            <person name="Akparov Z."/>
            <person name="Amiraslanov A."/>
            <person name="Hajiyeva S."/>
            <person name="Abbasov M."/>
            <person name="Kaur K."/>
            <person name="Hamwieh A."/>
            <person name="Solovyev V."/>
            <person name="Salamov A."/>
            <person name="Braich B."/>
            <person name="Kosarev P."/>
            <person name="Mahmoud A."/>
            <person name="Hajiyev E."/>
            <person name="Babayeva S."/>
            <person name="Izzatullayeva V."/>
            <person name="Mammadov A."/>
            <person name="Mammadov A."/>
            <person name="Sharifova S."/>
            <person name="Ojaghi J."/>
            <person name="Eynullazada K."/>
            <person name="Bayramov B."/>
            <person name="Abdulazimova A."/>
            <person name="Shahmuradov I."/>
        </authorList>
    </citation>
    <scope>NUCLEOTIDE SEQUENCE [LARGE SCALE GENOMIC DNA]</scope>
    <source>
        <strain evidence="3">cv. AG2017</strain>
        <tissue evidence="2">Leaf</tissue>
    </source>
</reference>
<comment type="caution">
    <text evidence="2">The sequence shown here is derived from an EMBL/GenBank/DDBJ whole genome shotgun (WGS) entry which is preliminary data.</text>
</comment>
<proteinExistence type="predicted"/>
<dbReference type="AlphaFoldDB" id="A0A2I0K5T0"/>
<dbReference type="EMBL" id="PGOL01000865">
    <property type="protein sequence ID" value="PKI63895.1"/>
    <property type="molecule type" value="Genomic_DNA"/>
</dbReference>